<organism evidence="2 3">
    <name type="scientific">Prunus armeniaca</name>
    <name type="common">Apricot</name>
    <name type="synonym">Armeniaca vulgaris</name>
    <dbReference type="NCBI Taxonomy" id="36596"/>
    <lineage>
        <taxon>Eukaryota</taxon>
        <taxon>Viridiplantae</taxon>
        <taxon>Streptophyta</taxon>
        <taxon>Embryophyta</taxon>
        <taxon>Tracheophyta</taxon>
        <taxon>Spermatophyta</taxon>
        <taxon>Magnoliopsida</taxon>
        <taxon>eudicotyledons</taxon>
        <taxon>Gunneridae</taxon>
        <taxon>Pentapetalae</taxon>
        <taxon>rosids</taxon>
        <taxon>fabids</taxon>
        <taxon>Rosales</taxon>
        <taxon>Rosaceae</taxon>
        <taxon>Amygdaloideae</taxon>
        <taxon>Amygdaleae</taxon>
        <taxon>Prunus</taxon>
    </lineage>
</organism>
<keyword evidence="1" id="KW-0812">Transmembrane</keyword>
<feature type="transmembrane region" description="Helical" evidence="1">
    <location>
        <begin position="34"/>
        <end position="53"/>
    </location>
</feature>
<keyword evidence="1" id="KW-0472">Membrane</keyword>
<gene>
    <name evidence="2" type="ORF">CURHAP_LOCUS10901</name>
</gene>
<sequence>MIEISGNFSRLEQPERVWGKKDREGSVSLLGREAVLFLYIYIFGLFLTGRVGYSRIVTGRVWTLRASGMARRHQDTTSLGGPS</sequence>
<proteinExistence type="predicted"/>
<dbReference type="Proteomes" id="UP000507222">
    <property type="component" value="Unassembled WGS sequence"/>
</dbReference>
<keyword evidence="1" id="KW-1133">Transmembrane helix</keyword>
<dbReference type="EMBL" id="CAEKDK010000002">
    <property type="protein sequence ID" value="CAB4267956.1"/>
    <property type="molecule type" value="Genomic_DNA"/>
</dbReference>
<accession>A0A6J5TV52</accession>
<protein>
    <submittedName>
        <fullName evidence="2">Uncharacterized protein</fullName>
    </submittedName>
</protein>
<evidence type="ECO:0000256" key="1">
    <source>
        <dbReference type="SAM" id="Phobius"/>
    </source>
</evidence>
<dbReference type="AlphaFoldDB" id="A0A6J5TV52"/>
<evidence type="ECO:0000313" key="2">
    <source>
        <dbReference type="EMBL" id="CAB4267956.1"/>
    </source>
</evidence>
<reference evidence="2 3" key="1">
    <citation type="submission" date="2020-05" db="EMBL/GenBank/DDBJ databases">
        <authorList>
            <person name="Campoy J."/>
            <person name="Schneeberger K."/>
            <person name="Spophaly S."/>
        </authorList>
    </citation>
    <scope>NUCLEOTIDE SEQUENCE [LARGE SCALE GENOMIC DNA]</scope>
    <source>
        <strain evidence="2">PruArmRojPasFocal</strain>
    </source>
</reference>
<evidence type="ECO:0000313" key="3">
    <source>
        <dbReference type="Proteomes" id="UP000507222"/>
    </source>
</evidence>
<name>A0A6J5TV52_PRUAR</name>